<dbReference type="CDD" id="cd06583">
    <property type="entry name" value="PGRP"/>
    <property type="match status" value="1"/>
</dbReference>
<dbReference type="AlphaFoldDB" id="A0A0K8RQY2"/>
<dbReference type="InterPro" id="IPR015510">
    <property type="entry name" value="PGRP"/>
</dbReference>
<dbReference type="GO" id="GO:0008745">
    <property type="term" value="F:N-acetylmuramoyl-L-alanine amidase activity"/>
    <property type="evidence" value="ECO:0007669"/>
    <property type="project" value="InterPro"/>
</dbReference>
<sequence>GAFQINVLGCKNWEELQKKAMTTFRVAMLSFVLLVFETTAVEGASAASAEISQRLYKQRTHSPPGIVQSRNYSNWNSIEYNAVNWKSEKCAKIMLVRRKEWGARESKKVDYLKTNGGVTISCFIIILKDSSVIIWTLVPKPFAIGKTTTWTLKDGMILPTNFLIWGDGWVYEGRGFDGIGAHTLFYNTKSVSFGFVGNYTFHVPNKQMLAAAADLILCGIESGKIQAEYTLHGQRDANLRDCPGDAFYALIQNSTHFGGRLDPYIYTPRYIDLEEINKVQ</sequence>
<name>A0A0K8RQY2_IXORI</name>
<dbReference type="GO" id="GO:0009253">
    <property type="term" value="P:peptidoglycan catabolic process"/>
    <property type="evidence" value="ECO:0007669"/>
    <property type="project" value="InterPro"/>
</dbReference>
<evidence type="ECO:0000259" key="2">
    <source>
        <dbReference type="SMART" id="SM00701"/>
    </source>
</evidence>
<evidence type="ECO:0000256" key="1">
    <source>
        <dbReference type="ARBA" id="ARBA00007553"/>
    </source>
</evidence>
<dbReference type="GO" id="GO:0008270">
    <property type="term" value="F:zinc ion binding"/>
    <property type="evidence" value="ECO:0007669"/>
    <property type="project" value="InterPro"/>
</dbReference>
<evidence type="ECO:0000313" key="3">
    <source>
        <dbReference type="EMBL" id="JAA73323.1"/>
    </source>
</evidence>
<organism evidence="3">
    <name type="scientific">Ixodes ricinus</name>
    <name type="common">Common tick</name>
    <name type="synonym">Acarus ricinus</name>
    <dbReference type="NCBI Taxonomy" id="34613"/>
    <lineage>
        <taxon>Eukaryota</taxon>
        <taxon>Metazoa</taxon>
        <taxon>Ecdysozoa</taxon>
        <taxon>Arthropoda</taxon>
        <taxon>Chelicerata</taxon>
        <taxon>Arachnida</taxon>
        <taxon>Acari</taxon>
        <taxon>Parasitiformes</taxon>
        <taxon>Ixodida</taxon>
        <taxon>Ixodoidea</taxon>
        <taxon>Ixodidae</taxon>
        <taxon>Ixodinae</taxon>
        <taxon>Ixodes</taxon>
    </lineage>
</organism>
<dbReference type="EMBL" id="GADI01000485">
    <property type="protein sequence ID" value="JAA73323.1"/>
    <property type="molecule type" value="mRNA"/>
</dbReference>
<dbReference type="InterPro" id="IPR036505">
    <property type="entry name" value="Amidase/PGRP_sf"/>
</dbReference>
<feature type="domain" description="Peptidoglycan recognition protein family" evidence="2">
    <location>
        <begin position="93"/>
        <end position="238"/>
    </location>
</feature>
<accession>A0A0K8RQY2</accession>
<dbReference type="Gene3D" id="3.40.80.10">
    <property type="entry name" value="Peptidoglycan recognition protein-like"/>
    <property type="match status" value="1"/>
</dbReference>
<dbReference type="InterPro" id="IPR006619">
    <property type="entry name" value="PGRP_domain_met/bac"/>
</dbReference>
<dbReference type="SUPFAM" id="SSF55846">
    <property type="entry name" value="N-acetylmuramoyl-L-alanine amidase-like"/>
    <property type="match status" value="1"/>
</dbReference>
<dbReference type="PANTHER" id="PTHR11022:SF41">
    <property type="entry name" value="PEPTIDOGLYCAN-RECOGNITION PROTEIN LC-RELATED"/>
    <property type="match status" value="1"/>
</dbReference>
<dbReference type="Pfam" id="PF01510">
    <property type="entry name" value="Amidase_2"/>
    <property type="match status" value="1"/>
</dbReference>
<proteinExistence type="evidence at transcript level"/>
<reference evidence="3" key="1">
    <citation type="submission" date="2012-12" db="EMBL/GenBank/DDBJ databases">
        <title>Identification and characterization of a phenylalanine ammonia-lyase gene family in Isatis indigotica Fort.</title>
        <authorList>
            <person name="Liu Q."/>
            <person name="Chen J."/>
            <person name="Zhou X."/>
            <person name="Di P."/>
            <person name="Xiao Y."/>
            <person name="Xuan H."/>
            <person name="Zhang L."/>
            <person name="Chen W."/>
        </authorList>
    </citation>
    <scope>NUCLEOTIDE SEQUENCE</scope>
    <source>
        <tissue evidence="3">Salivary gland</tissue>
    </source>
</reference>
<dbReference type="PANTHER" id="PTHR11022">
    <property type="entry name" value="PEPTIDOGLYCAN RECOGNITION PROTEIN"/>
    <property type="match status" value="1"/>
</dbReference>
<dbReference type="SMART" id="SM00701">
    <property type="entry name" value="PGRP"/>
    <property type="match status" value="1"/>
</dbReference>
<feature type="non-terminal residue" evidence="3">
    <location>
        <position position="1"/>
    </location>
</feature>
<dbReference type="InterPro" id="IPR002502">
    <property type="entry name" value="Amidase_domain"/>
</dbReference>
<comment type="similarity">
    <text evidence="1">Belongs to the N-acetylmuramoyl-L-alanine amidase 2 family.</text>
</comment>
<protein>
    <submittedName>
        <fullName evidence="3">Putative peptidoglycan recognition protein</fullName>
    </submittedName>
</protein>